<organism evidence="2">
    <name type="scientific">Bodo saltans virus</name>
    <dbReference type="NCBI Taxonomy" id="2024608"/>
    <lineage>
        <taxon>Viruses</taxon>
        <taxon>Varidnaviria</taxon>
        <taxon>Bamfordvirae</taxon>
        <taxon>Nucleocytoviricota</taxon>
        <taxon>Megaviricetes</taxon>
        <taxon>Imitervirales</taxon>
        <taxon>Mimiviridae</taxon>
        <taxon>Klosneuvirinae</taxon>
        <taxon>Theiavirus</taxon>
        <taxon>Theiavirus salishense</taxon>
    </lineage>
</organism>
<dbReference type="Pfam" id="PF05704">
    <property type="entry name" value="Caps_synth"/>
    <property type="match status" value="1"/>
</dbReference>
<keyword evidence="1" id="KW-1133">Transmembrane helix</keyword>
<dbReference type="Proteomes" id="UP000240325">
    <property type="component" value="Segment"/>
</dbReference>
<protein>
    <submittedName>
        <fullName evidence="2">DXD-containing glycosyltransferase</fullName>
    </submittedName>
</protein>
<gene>
    <name evidence="2" type="ORF">BMW23_0199</name>
</gene>
<keyword evidence="1" id="KW-0812">Transmembrane</keyword>
<evidence type="ECO:0000256" key="1">
    <source>
        <dbReference type="SAM" id="Phobius"/>
    </source>
</evidence>
<evidence type="ECO:0000313" key="3">
    <source>
        <dbReference type="Proteomes" id="UP000240325"/>
    </source>
</evidence>
<name>A0A2H4UTT0_9VIRU</name>
<keyword evidence="1" id="KW-0472">Membrane</keyword>
<proteinExistence type="predicted"/>
<sequence>MQTYIIILIVAICILLIYMYTTKKEKFMNQYANCHEDKPYLFTYWEIKKGHIKRPDYINLCFKTMKKHGGLFNLVILDENTVYDYLPNLRKDINELPLALKVDYIRIMLLYHYGGFWLDADMILLKDLHEVVELLNNNEDFIGFGCTGYKCSNGYGKPSNWAMGAMKGSIMMKNCLEKLNKKLDEYFSKKIDERKELDYHELGKMVIWEVYDELKNDNYKYYHFLSEVDGSRDKNGLWITPETILNEKFDIDEDRLMMLMLANYYFCGKDKRYNWFCGMSENDILNGDSFACRMFRKALN</sequence>
<dbReference type="InterPro" id="IPR008441">
    <property type="entry name" value="AfumC-like_glycosyl_Trfase"/>
</dbReference>
<accession>A0A2H4UTT0</accession>
<dbReference type="GO" id="GO:0016757">
    <property type="term" value="F:glycosyltransferase activity"/>
    <property type="evidence" value="ECO:0007669"/>
    <property type="project" value="InterPro"/>
</dbReference>
<keyword evidence="3" id="KW-1185">Reference proteome</keyword>
<dbReference type="SUPFAM" id="SSF53448">
    <property type="entry name" value="Nucleotide-diphospho-sugar transferases"/>
    <property type="match status" value="1"/>
</dbReference>
<dbReference type="EMBL" id="MF782455">
    <property type="protein sequence ID" value="ATZ80257.1"/>
    <property type="molecule type" value="Genomic_DNA"/>
</dbReference>
<dbReference type="Gene3D" id="3.90.550.20">
    <property type="match status" value="1"/>
</dbReference>
<feature type="transmembrane region" description="Helical" evidence="1">
    <location>
        <begin position="6"/>
        <end position="21"/>
    </location>
</feature>
<evidence type="ECO:0000313" key="2">
    <source>
        <dbReference type="EMBL" id="ATZ80257.1"/>
    </source>
</evidence>
<dbReference type="InterPro" id="IPR029044">
    <property type="entry name" value="Nucleotide-diphossugar_trans"/>
</dbReference>
<reference evidence="2" key="1">
    <citation type="journal article" date="2017" name="Elife">
        <title>The kinetoplastid-infecting Bodo saltans virus (BsV), a window into the most abundant giant viruses in the sea.</title>
        <authorList>
            <person name="Deeg C.M."/>
            <person name="Chow C.-E.T."/>
            <person name="Suttle C.A."/>
        </authorList>
    </citation>
    <scope>NUCLEOTIDE SEQUENCE</scope>
    <source>
        <strain evidence="2">NG1</strain>
    </source>
</reference>